<dbReference type="SUPFAM" id="SSF64153">
    <property type="entry name" value="YjeF N-terminal domain-like"/>
    <property type="match status" value="1"/>
</dbReference>
<reference evidence="2" key="1">
    <citation type="journal article" date="2014" name="Front. Microbiol.">
        <title>High frequency of phylogenetically diverse reductive dehalogenase-homologous genes in deep subseafloor sedimentary metagenomes.</title>
        <authorList>
            <person name="Kawai M."/>
            <person name="Futagami T."/>
            <person name="Toyoda A."/>
            <person name="Takaki Y."/>
            <person name="Nishi S."/>
            <person name="Hori S."/>
            <person name="Arai W."/>
            <person name="Tsubouchi T."/>
            <person name="Morono Y."/>
            <person name="Uchiyama I."/>
            <person name="Ito T."/>
            <person name="Fujiyama A."/>
            <person name="Inagaki F."/>
            <person name="Takami H."/>
        </authorList>
    </citation>
    <scope>NUCLEOTIDE SEQUENCE</scope>
    <source>
        <strain evidence="2">Expedition CK06-06</strain>
    </source>
</reference>
<gene>
    <name evidence="2" type="ORF">S01H4_31254</name>
</gene>
<dbReference type="InterPro" id="IPR036652">
    <property type="entry name" value="YjeF_N_dom_sf"/>
</dbReference>
<feature type="domain" description="YjeF N-terminal" evidence="1">
    <location>
        <begin position="1"/>
        <end position="163"/>
    </location>
</feature>
<dbReference type="Pfam" id="PF03853">
    <property type="entry name" value="YjeF_N"/>
    <property type="match status" value="1"/>
</dbReference>
<organism evidence="2">
    <name type="scientific">marine sediment metagenome</name>
    <dbReference type="NCBI Taxonomy" id="412755"/>
    <lineage>
        <taxon>unclassified sequences</taxon>
        <taxon>metagenomes</taxon>
        <taxon>ecological metagenomes</taxon>
    </lineage>
</organism>
<dbReference type="EMBL" id="BART01016216">
    <property type="protein sequence ID" value="GAG78933.1"/>
    <property type="molecule type" value="Genomic_DNA"/>
</dbReference>
<dbReference type="InterPro" id="IPR004443">
    <property type="entry name" value="YjeF_N_dom"/>
</dbReference>
<sequence>YVIIAGSGNNAGGGIVAARRLVSWGLNTQIVFPRGVNQLKTIPKEQFKRVKQLGVEILNKLPNDPVDFIRESFFIDAYIGYGFTPRQDDISEKVFKFLSNIKILLCLDIPSGLDATTGIGYSGINPIATLTLGFVKKGLLITERKNLGELYIADIGIPISTYYKLLRNHWNLIFKKASLENLYLAFKNNSIQKVKIEKDSVSEKDFWTIS</sequence>
<evidence type="ECO:0000259" key="1">
    <source>
        <dbReference type="PROSITE" id="PS51385"/>
    </source>
</evidence>
<feature type="non-terminal residue" evidence="2">
    <location>
        <position position="1"/>
    </location>
</feature>
<accession>X1B406</accession>
<dbReference type="PROSITE" id="PS51385">
    <property type="entry name" value="YJEF_N"/>
    <property type="match status" value="1"/>
</dbReference>
<dbReference type="AlphaFoldDB" id="X1B406"/>
<proteinExistence type="predicted"/>
<protein>
    <recommendedName>
        <fullName evidence="1">YjeF N-terminal domain-containing protein</fullName>
    </recommendedName>
</protein>
<evidence type="ECO:0000313" key="2">
    <source>
        <dbReference type="EMBL" id="GAG78933.1"/>
    </source>
</evidence>
<dbReference type="Gene3D" id="3.40.50.10260">
    <property type="entry name" value="YjeF N-terminal domain"/>
    <property type="match status" value="1"/>
</dbReference>
<comment type="caution">
    <text evidence="2">The sequence shown here is derived from an EMBL/GenBank/DDBJ whole genome shotgun (WGS) entry which is preliminary data.</text>
</comment>
<name>X1B406_9ZZZZ</name>